<evidence type="ECO:0000313" key="3">
    <source>
        <dbReference type="EMBL" id="GGD30254.1"/>
    </source>
</evidence>
<accession>A0A916Y3W6</accession>
<gene>
    <name evidence="3" type="ORF">GCM10010915_08180</name>
</gene>
<comment type="caution">
    <text evidence="3">The sequence shown here is derived from an EMBL/GenBank/DDBJ whole genome shotgun (WGS) entry which is preliminary data.</text>
</comment>
<evidence type="ECO:0000313" key="4">
    <source>
        <dbReference type="Proteomes" id="UP000633205"/>
    </source>
</evidence>
<dbReference type="AlphaFoldDB" id="A0A916Y3W6"/>
<evidence type="ECO:0000256" key="1">
    <source>
        <dbReference type="SAM" id="MobiDB-lite"/>
    </source>
</evidence>
<proteinExistence type="predicted"/>
<dbReference type="Pfam" id="PF09509">
    <property type="entry name" value="Hypoth_Ymh"/>
    <property type="match status" value="1"/>
</dbReference>
<feature type="domain" description="Conserved hypothetical protein CHP02391" evidence="2">
    <location>
        <begin position="106"/>
        <end position="230"/>
    </location>
</feature>
<keyword evidence="4" id="KW-1185">Reference proteome</keyword>
<dbReference type="Proteomes" id="UP000633205">
    <property type="component" value="Unassembled WGS sequence"/>
</dbReference>
<dbReference type="EMBL" id="BMHO01000001">
    <property type="protein sequence ID" value="GGD30254.1"/>
    <property type="molecule type" value="Genomic_DNA"/>
</dbReference>
<name>A0A916Y3W6_9MICO</name>
<reference evidence="3" key="1">
    <citation type="journal article" date="2014" name="Int. J. Syst. Evol. Microbiol.">
        <title>Complete genome sequence of Corynebacterium casei LMG S-19264T (=DSM 44701T), isolated from a smear-ripened cheese.</title>
        <authorList>
            <consortium name="US DOE Joint Genome Institute (JGI-PGF)"/>
            <person name="Walter F."/>
            <person name="Albersmeier A."/>
            <person name="Kalinowski J."/>
            <person name="Ruckert C."/>
        </authorList>
    </citation>
    <scope>NUCLEOTIDE SEQUENCE</scope>
    <source>
        <strain evidence="3">CGMCC 1.15152</strain>
    </source>
</reference>
<evidence type="ECO:0000259" key="2">
    <source>
        <dbReference type="Pfam" id="PF09509"/>
    </source>
</evidence>
<organism evidence="3 4">
    <name type="scientific">Microbacterium faecale</name>
    <dbReference type="NCBI Taxonomy" id="1804630"/>
    <lineage>
        <taxon>Bacteria</taxon>
        <taxon>Bacillati</taxon>
        <taxon>Actinomycetota</taxon>
        <taxon>Actinomycetes</taxon>
        <taxon>Micrococcales</taxon>
        <taxon>Microbacteriaceae</taxon>
        <taxon>Microbacterium</taxon>
    </lineage>
</organism>
<sequence length="242" mass="26692">MNGMNLEWAVHELDSFIHLAERIPHPSANVIGTVYRGSGSDLAAQAQIVEQILDRATPGWREALPEKGRQWAGLREAASRGRAQLQREDELRQNLGDDAPGISAANLHPWIWSGARSLWQSGHYVQAVRDAATKLNAETQNKVGRRDVSETKLFQESFSTDPAKPGKPRLRRTSPEDSDTYRSVQRGAMAFAEGVFAGIRNPLSHDVDQEMSEQVALEHLAALSVLARWVGESTVEHAGEPS</sequence>
<feature type="region of interest" description="Disordered" evidence="1">
    <location>
        <begin position="138"/>
        <end position="180"/>
    </location>
</feature>
<protein>
    <recommendedName>
        <fullName evidence="2">Conserved hypothetical protein CHP02391 domain-containing protein</fullName>
    </recommendedName>
</protein>
<dbReference type="InterPro" id="IPR012654">
    <property type="entry name" value="CHP02391"/>
</dbReference>
<reference evidence="3" key="2">
    <citation type="submission" date="2020-09" db="EMBL/GenBank/DDBJ databases">
        <authorList>
            <person name="Sun Q."/>
            <person name="Zhou Y."/>
        </authorList>
    </citation>
    <scope>NUCLEOTIDE SEQUENCE</scope>
    <source>
        <strain evidence="3">CGMCC 1.15152</strain>
    </source>
</reference>